<dbReference type="GO" id="GO:0046982">
    <property type="term" value="F:protein heterodimerization activity"/>
    <property type="evidence" value="ECO:0007669"/>
    <property type="project" value="InterPro"/>
</dbReference>
<feature type="domain" description="Transcription factor CBF/NF-Y/archaeal histone" evidence="4">
    <location>
        <begin position="89"/>
        <end position="152"/>
    </location>
</feature>
<evidence type="ECO:0000256" key="2">
    <source>
        <dbReference type="ARBA" id="ARBA00023242"/>
    </source>
</evidence>
<evidence type="ECO:0000259" key="4">
    <source>
        <dbReference type="Pfam" id="PF00808"/>
    </source>
</evidence>
<comment type="subcellular location">
    <subcellularLocation>
        <location evidence="1">Nucleus</location>
    </subcellularLocation>
</comment>
<evidence type="ECO:0000256" key="1">
    <source>
        <dbReference type="ARBA" id="ARBA00004123"/>
    </source>
</evidence>
<keyword evidence="6" id="KW-1185">Reference proteome</keyword>
<feature type="region of interest" description="Disordered" evidence="3">
    <location>
        <begin position="1"/>
        <end position="86"/>
    </location>
</feature>
<reference evidence="5 6" key="1">
    <citation type="journal article" date="2023" name="G3 (Bethesda)">
        <title>A chromosome-length genome assembly and annotation of blackberry (Rubus argutus, cv. 'Hillquist').</title>
        <authorList>
            <person name="Bruna T."/>
            <person name="Aryal R."/>
            <person name="Dudchenko O."/>
            <person name="Sargent D.J."/>
            <person name="Mead D."/>
            <person name="Buti M."/>
            <person name="Cavallini A."/>
            <person name="Hytonen T."/>
            <person name="Andres J."/>
            <person name="Pham M."/>
            <person name="Weisz D."/>
            <person name="Mascagni F."/>
            <person name="Usai G."/>
            <person name="Natali L."/>
            <person name="Bassil N."/>
            <person name="Fernandez G.E."/>
            <person name="Lomsadze A."/>
            <person name="Armour M."/>
            <person name="Olukolu B."/>
            <person name="Poorten T."/>
            <person name="Britton C."/>
            <person name="Davik J."/>
            <person name="Ashrafi H."/>
            <person name="Aiden E.L."/>
            <person name="Borodovsky M."/>
            <person name="Worthington M."/>
        </authorList>
    </citation>
    <scope>NUCLEOTIDE SEQUENCE [LARGE SCALE GENOMIC DNA]</scope>
    <source>
        <strain evidence="5">PI 553951</strain>
    </source>
</reference>
<dbReference type="InterPro" id="IPR050568">
    <property type="entry name" value="Transcr_DNA_Rep_Reg"/>
</dbReference>
<dbReference type="GO" id="GO:0005634">
    <property type="term" value="C:nucleus"/>
    <property type="evidence" value="ECO:0007669"/>
    <property type="project" value="UniProtKB-SubCell"/>
</dbReference>
<dbReference type="AlphaFoldDB" id="A0AAW1XVP4"/>
<name>A0AAW1XVP4_RUBAR</name>
<feature type="compositionally biased region" description="Basic and acidic residues" evidence="3">
    <location>
        <begin position="12"/>
        <end position="29"/>
    </location>
</feature>
<dbReference type="EMBL" id="JBEDUW010000003">
    <property type="protein sequence ID" value="KAK9940165.1"/>
    <property type="molecule type" value="Genomic_DNA"/>
</dbReference>
<dbReference type="InterPro" id="IPR003958">
    <property type="entry name" value="CBFA_NFYB_domain"/>
</dbReference>
<dbReference type="InterPro" id="IPR009072">
    <property type="entry name" value="Histone-fold"/>
</dbReference>
<feature type="compositionally biased region" description="Low complexity" evidence="3">
    <location>
        <begin position="57"/>
        <end position="68"/>
    </location>
</feature>
<dbReference type="PANTHER" id="PTHR10252">
    <property type="entry name" value="HISTONE-LIKE TRANSCRIPTION FACTOR CCAAT-RELATED"/>
    <property type="match status" value="1"/>
</dbReference>
<dbReference type="PANTHER" id="PTHR10252:SF93">
    <property type="entry name" value="DNA POLYMERASE II SUBUNIT B3-1"/>
    <property type="match status" value="1"/>
</dbReference>
<dbReference type="GO" id="GO:0000976">
    <property type="term" value="F:transcription cis-regulatory region binding"/>
    <property type="evidence" value="ECO:0007669"/>
    <property type="project" value="TreeGrafter"/>
</dbReference>
<dbReference type="Gene3D" id="1.10.20.10">
    <property type="entry name" value="Histone, subunit A"/>
    <property type="match status" value="1"/>
</dbReference>
<evidence type="ECO:0000313" key="6">
    <source>
        <dbReference type="Proteomes" id="UP001457282"/>
    </source>
</evidence>
<organism evidence="5 6">
    <name type="scientific">Rubus argutus</name>
    <name type="common">Southern blackberry</name>
    <dbReference type="NCBI Taxonomy" id="59490"/>
    <lineage>
        <taxon>Eukaryota</taxon>
        <taxon>Viridiplantae</taxon>
        <taxon>Streptophyta</taxon>
        <taxon>Embryophyta</taxon>
        <taxon>Tracheophyta</taxon>
        <taxon>Spermatophyta</taxon>
        <taxon>Magnoliopsida</taxon>
        <taxon>eudicotyledons</taxon>
        <taxon>Gunneridae</taxon>
        <taxon>Pentapetalae</taxon>
        <taxon>rosids</taxon>
        <taxon>fabids</taxon>
        <taxon>Rosales</taxon>
        <taxon>Rosaceae</taxon>
        <taxon>Rosoideae</taxon>
        <taxon>Rosoideae incertae sedis</taxon>
        <taxon>Rubus</taxon>
    </lineage>
</organism>
<accession>A0AAW1XVP4</accession>
<gene>
    <name evidence="5" type="ORF">M0R45_016838</name>
</gene>
<dbReference type="GO" id="GO:0006355">
    <property type="term" value="P:regulation of DNA-templated transcription"/>
    <property type="evidence" value="ECO:0007669"/>
    <property type="project" value="TreeGrafter"/>
</dbReference>
<comment type="caution">
    <text evidence="5">The sequence shown here is derived from an EMBL/GenBank/DDBJ whole genome shotgun (WGS) entry which is preliminary data.</text>
</comment>
<dbReference type="FunFam" id="1.10.20.10:FF:000109">
    <property type="entry name" value="Nuclear factor Y subunit C10"/>
    <property type="match status" value="1"/>
</dbReference>
<protein>
    <recommendedName>
        <fullName evidence="4">Transcription factor CBF/NF-Y/archaeal histone domain-containing protein</fullName>
    </recommendedName>
</protein>
<evidence type="ECO:0000256" key="3">
    <source>
        <dbReference type="SAM" id="MobiDB-lite"/>
    </source>
</evidence>
<proteinExistence type="predicted"/>
<dbReference type="Pfam" id="PF00808">
    <property type="entry name" value="CBFD_NFYB_HMF"/>
    <property type="match status" value="1"/>
</dbReference>
<dbReference type="SUPFAM" id="SSF47113">
    <property type="entry name" value="Histone-fold"/>
    <property type="match status" value="1"/>
</dbReference>
<sequence length="186" mass="21035">MATPKKAIPPKKTKETKTPSSRKKDDNNNNKKKTSNGSVAAVRSPSAKSQKNREQNGGKNTKTPTPKSNKGKRVREEEAEEKEDVKSYTFPMERIKRIIRAEDSDLRISSDAVFLVNKATEKFLEKFSEDAHKCCVKDRKKAIAYKHLSSVVCKQKRYDFLSDFVPERVKAEDALAKRKQSEAGTS</sequence>
<keyword evidence="2" id="KW-0539">Nucleus</keyword>
<evidence type="ECO:0000313" key="5">
    <source>
        <dbReference type="EMBL" id="KAK9940165.1"/>
    </source>
</evidence>
<dbReference type="Proteomes" id="UP001457282">
    <property type="component" value="Unassembled WGS sequence"/>
</dbReference>